<keyword evidence="3 9" id="KW-0479">Metal-binding</keyword>
<dbReference type="Pfam" id="PF01179">
    <property type="entry name" value="Cu_amine_oxid"/>
    <property type="match status" value="1"/>
</dbReference>
<dbReference type="GO" id="GO:0005886">
    <property type="term" value="C:plasma membrane"/>
    <property type="evidence" value="ECO:0007669"/>
    <property type="project" value="TreeGrafter"/>
</dbReference>
<dbReference type="SUPFAM" id="SSF49998">
    <property type="entry name" value="Amine oxidase catalytic domain"/>
    <property type="match status" value="1"/>
</dbReference>
<comment type="cofactor">
    <cofactor evidence="9">
        <name>Cu cation</name>
        <dbReference type="ChEBI" id="CHEBI:23378"/>
    </cofactor>
    <text evidence="9">Contains 1 topaquinone per subunit.</text>
</comment>
<dbReference type="PROSITE" id="PS51257">
    <property type="entry name" value="PROKAR_LIPOPROTEIN"/>
    <property type="match status" value="1"/>
</dbReference>
<sequence>MKWNSSLTFGAAVLASCAVAQDAPTNDRQPTVSAPYENPWKALSEEEAASVNELLQERMALTGNNGSSHDSYVVQLALLHPNKTDTLPYLDSNATAPKRYARATVQSGTTNSTEKHWQEYMIGPLPATNATPVEPLTFPFQNSQPGRTPMHPMYSPNEATNFFTRFATETEDISMQLFNTTFLTGRIGLRFGSPFWDEEGRTISWAGAFTDPGTNLSSVTVEPLGFAVKFDLTGQNSDEWKAVGWYSYGEFYDSTEEFRAAISHPDYQKPPPNVLGNWTSTDKQGTPMELDDQPPPASIAQGDQRFKIDAKEGYISWMDFTFYHAVSQDLGLSLFDIKFKGRRIIYELSLQEALTSYSGTDPFQSQATFFDTTSGMGSTLQPLVKGYDCPSHATYLPATWTEGDTIKTQKDAICIFEFDAGYPIRRHSFSPSAPHTSVAKNIQFTMRTVATVGNYDFLIDYSFFYDGGIEVSSRFSGYIAAAYWEDQPEYGFHIHDFLSGSSHDHTLTFKVDLDINGRKNSVQKLKFVPTSTTYPWSQGRVYNTFKAERSWVDNERDSMINWEENDNALYAVVNRDTPNPYGEYPGYRIKRSAGTIHLTQTNSTNTDKTGAFVTHDFYVTQQKDTEPRAADAYNQYSKDDPLVDFATFFDDESLEQEDLFVTPFLSSLVLWFNLGMHHLPHTGDLPNTMFSSAHSAMRLEPLNYLVGDPSVSSNQQVRVEYDAEGAITNVDEFGKIFANTTCA</sequence>
<evidence type="ECO:0000256" key="4">
    <source>
        <dbReference type="ARBA" id="ARBA00022772"/>
    </source>
</evidence>
<dbReference type="Gene3D" id="2.70.98.20">
    <property type="entry name" value="Copper amine oxidase, catalytic domain"/>
    <property type="match status" value="1"/>
</dbReference>
<gene>
    <name evidence="13" type="ORF">ALTATR162_LOCUS7879</name>
</gene>
<dbReference type="GO" id="GO:0009308">
    <property type="term" value="P:amine metabolic process"/>
    <property type="evidence" value="ECO:0007669"/>
    <property type="project" value="UniProtKB-UniRule"/>
</dbReference>
<evidence type="ECO:0000256" key="7">
    <source>
        <dbReference type="PIRSR" id="PIRSR600269-50"/>
    </source>
</evidence>
<dbReference type="GeneID" id="67019926"/>
<dbReference type="PRINTS" id="PR00766">
    <property type="entry name" value="CUDAOXIDASE"/>
</dbReference>
<feature type="domain" description="DUF1965" evidence="12">
    <location>
        <begin position="219"/>
        <end position="285"/>
    </location>
</feature>
<comment type="similarity">
    <text evidence="2 9">Belongs to the copper/topaquinone oxidase family.</text>
</comment>
<feature type="chain" id="PRO_5035218781" description="Amine oxidase" evidence="10">
    <location>
        <begin position="21"/>
        <end position="743"/>
    </location>
</feature>
<keyword evidence="10" id="KW-0732">Signal</keyword>
<keyword evidence="6 9" id="KW-0186">Copper</keyword>
<dbReference type="AlphaFoldDB" id="A0A8J2IBS6"/>
<dbReference type="InterPro" id="IPR000269">
    <property type="entry name" value="Cu_amine_oxidase"/>
</dbReference>
<evidence type="ECO:0000256" key="2">
    <source>
        <dbReference type="ARBA" id="ARBA00007983"/>
    </source>
</evidence>
<dbReference type="RefSeq" id="XP_043171442.1">
    <property type="nucleotide sequence ID" value="XM_043315507.1"/>
</dbReference>
<dbReference type="GO" id="GO:0048038">
    <property type="term" value="F:quinone binding"/>
    <property type="evidence" value="ECO:0007669"/>
    <property type="project" value="InterPro"/>
</dbReference>
<evidence type="ECO:0000256" key="3">
    <source>
        <dbReference type="ARBA" id="ARBA00022723"/>
    </source>
</evidence>
<dbReference type="PANTHER" id="PTHR10638">
    <property type="entry name" value="COPPER AMINE OXIDASE"/>
    <property type="match status" value="1"/>
</dbReference>
<dbReference type="EC" id="1.4.3.-" evidence="9"/>
<dbReference type="InterPro" id="IPR015328">
    <property type="entry name" value="DUF1965"/>
</dbReference>
<feature type="signal peptide" evidence="10">
    <location>
        <begin position="1"/>
        <end position="20"/>
    </location>
</feature>
<evidence type="ECO:0000256" key="9">
    <source>
        <dbReference type="RuleBase" id="RU000672"/>
    </source>
</evidence>
<evidence type="ECO:0000256" key="10">
    <source>
        <dbReference type="SAM" id="SignalP"/>
    </source>
</evidence>
<dbReference type="InterPro" id="IPR016182">
    <property type="entry name" value="Cu_amine_oxidase_N-reg"/>
</dbReference>
<dbReference type="OrthoDB" id="3341590at2759"/>
<evidence type="ECO:0000259" key="12">
    <source>
        <dbReference type="Pfam" id="PF09248"/>
    </source>
</evidence>
<name>A0A8J2IBS6_9PLEO</name>
<dbReference type="EMBL" id="CAJRGZ010000022">
    <property type="protein sequence ID" value="CAG5174836.1"/>
    <property type="molecule type" value="Genomic_DNA"/>
</dbReference>
<evidence type="ECO:0000256" key="1">
    <source>
        <dbReference type="ARBA" id="ARBA00001935"/>
    </source>
</evidence>
<feature type="active site" description="Proton acceptor" evidence="7">
    <location>
        <position position="371"/>
    </location>
</feature>
<reference evidence="13" key="1">
    <citation type="submission" date="2021-05" db="EMBL/GenBank/DDBJ databases">
        <authorList>
            <person name="Stam R."/>
        </authorList>
    </citation>
    <scope>NUCLEOTIDE SEQUENCE</scope>
    <source>
        <strain evidence="13">CS162</strain>
    </source>
</reference>
<dbReference type="SUPFAM" id="SSF54416">
    <property type="entry name" value="Amine oxidase N-terminal region"/>
    <property type="match status" value="2"/>
</dbReference>
<comment type="cofactor">
    <cofactor evidence="1">
        <name>Cu cation</name>
        <dbReference type="ChEBI" id="CHEBI:23378"/>
    </cofactor>
</comment>
<dbReference type="Proteomes" id="UP000676310">
    <property type="component" value="Unassembled WGS sequence"/>
</dbReference>
<evidence type="ECO:0000256" key="8">
    <source>
        <dbReference type="PIRSR" id="PIRSR600269-51"/>
    </source>
</evidence>
<evidence type="ECO:0000256" key="6">
    <source>
        <dbReference type="ARBA" id="ARBA00023008"/>
    </source>
</evidence>
<keyword evidence="5 9" id="KW-0560">Oxidoreductase</keyword>
<accession>A0A8J2IBS6</accession>
<feature type="domain" description="Copper amine oxidase catalytic" evidence="11">
    <location>
        <begin position="302"/>
        <end position="710"/>
    </location>
</feature>
<keyword evidence="4 7" id="KW-0801">TPQ</keyword>
<dbReference type="PANTHER" id="PTHR10638:SF20">
    <property type="entry name" value="AMINE OXIDASE"/>
    <property type="match status" value="1"/>
</dbReference>
<keyword evidence="14" id="KW-1185">Reference proteome</keyword>
<dbReference type="GO" id="GO:0008131">
    <property type="term" value="F:primary methylamine oxidase activity"/>
    <property type="evidence" value="ECO:0007669"/>
    <property type="project" value="InterPro"/>
</dbReference>
<proteinExistence type="inferred from homology"/>
<feature type="active site" description="Schiff-base intermediate with substrate; via topaquinone" evidence="7">
    <location>
        <position position="455"/>
    </location>
</feature>
<evidence type="ECO:0000256" key="5">
    <source>
        <dbReference type="ARBA" id="ARBA00023002"/>
    </source>
</evidence>
<dbReference type="GO" id="GO:0005507">
    <property type="term" value="F:copper ion binding"/>
    <property type="evidence" value="ECO:0007669"/>
    <property type="project" value="InterPro"/>
</dbReference>
<protein>
    <recommendedName>
        <fullName evidence="9">Amine oxidase</fullName>
        <ecNumber evidence="9">1.4.3.-</ecNumber>
    </recommendedName>
</protein>
<comment type="PTM">
    <text evidence="8 9">Topaquinone (TPQ) is generated by copper-dependent autoxidation of a specific tyrosyl residue.</text>
</comment>
<organism evidence="13 14">
    <name type="scientific">Alternaria atra</name>
    <dbReference type="NCBI Taxonomy" id="119953"/>
    <lineage>
        <taxon>Eukaryota</taxon>
        <taxon>Fungi</taxon>
        <taxon>Dikarya</taxon>
        <taxon>Ascomycota</taxon>
        <taxon>Pezizomycotina</taxon>
        <taxon>Dothideomycetes</taxon>
        <taxon>Pleosporomycetidae</taxon>
        <taxon>Pleosporales</taxon>
        <taxon>Pleosporineae</taxon>
        <taxon>Pleosporaceae</taxon>
        <taxon>Alternaria</taxon>
        <taxon>Alternaria sect. Ulocladioides</taxon>
    </lineage>
</organism>
<evidence type="ECO:0000313" key="14">
    <source>
        <dbReference type="Proteomes" id="UP000676310"/>
    </source>
</evidence>
<dbReference type="Gene3D" id="3.10.450.40">
    <property type="match status" value="2"/>
</dbReference>
<dbReference type="InterPro" id="IPR015798">
    <property type="entry name" value="Cu_amine_oxidase_C"/>
</dbReference>
<evidence type="ECO:0000313" key="13">
    <source>
        <dbReference type="EMBL" id="CAG5174836.1"/>
    </source>
</evidence>
<feature type="modified residue" description="2',4',5'-topaquinone" evidence="8">
    <location>
        <position position="455"/>
    </location>
</feature>
<dbReference type="InterPro" id="IPR036460">
    <property type="entry name" value="Cu_amine_oxidase_C_sf"/>
</dbReference>
<comment type="caution">
    <text evidence="13">The sequence shown here is derived from an EMBL/GenBank/DDBJ whole genome shotgun (WGS) entry which is preliminary data.</text>
</comment>
<dbReference type="Pfam" id="PF09248">
    <property type="entry name" value="DUF1965"/>
    <property type="match status" value="1"/>
</dbReference>
<evidence type="ECO:0000259" key="11">
    <source>
        <dbReference type="Pfam" id="PF01179"/>
    </source>
</evidence>